<dbReference type="Proteomes" id="UP000765509">
    <property type="component" value="Unassembled WGS sequence"/>
</dbReference>
<comment type="caution">
    <text evidence="2">The sequence shown here is derived from an EMBL/GenBank/DDBJ whole genome shotgun (WGS) entry which is preliminary data.</text>
</comment>
<protein>
    <submittedName>
        <fullName evidence="2">Uncharacterized protein</fullName>
    </submittedName>
</protein>
<evidence type="ECO:0000313" key="3">
    <source>
        <dbReference type="Proteomes" id="UP000765509"/>
    </source>
</evidence>
<name>A0A9Q3PW48_9BASI</name>
<organism evidence="2 3">
    <name type="scientific">Austropuccinia psidii MF-1</name>
    <dbReference type="NCBI Taxonomy" id="1389203"/>
    <lineage>
        <taxon>Eukaryota</taxon>
        <taxon>Fungi</taxon>
        <taxon>Dikarya</taxon>
        <taxon>Basidiomycota</taxon>
        <taxon>Pucciniomycotina</taxon>
        <taxon>Pucciniomycetes</taxon>
        <taxon>Pucciniales</taxon>
        <taxon>Sphaerophragmiaceae</taxon>
        <taxon>Austropuccinia</taxon>
    </lineage>
</organism>
<sequence length="91" mass="10039">MGQLGPFWPNSNEAKGGSSEAPNHNWAHLSQLLTQNPNWPSISPWPLATIRGHQISSKQGFPSSSGEYFPLFNSLRTQGPGVVHIWYNIPS</sequence>
<gene>
    <name evidence="2" type="ORF">O181_114207</name>
</gene>
<proteinExistence type="predicted"/>
<dbReference type="EMBL" id="AVOT02094315">
    <property type="protein sequence ID" value="MBW0574492.1"/>
    <property type="molecule type" value="Genomic_DNA"/>
</dbReference>
<feature type="region of interest" description="Disordered" evidence="1">
    <location>
        <begin position="1"/>
        <end position="24"/>
    </location>
</feature>
<evidence type="ECO:0000256" key="1">
    <source>
        <dbReference type="SAM" id="MobiDB-lite"/>
    </source>
</evidence>
<dbReference type="AlphaFoldDB" id="A0A9Q3PW48"/>
<accession>A0A9Q3PW48</accession>
<evidence type="ECO:0000313" key="2">
    <source>
        <dbReference type="EMBL" id="MBW0574492.1"/>
    </source>
</evidence>
<reference evidence="2" key="1">
    <citation type="submission" date="2021-03" db="EMBL/GenBank/DDBJ databases">
        <title>Draft genome sequence of rust myrtle Austropuccinia psidii MF-1, a brazilian biotype.</title>
        <authorList>
            <person name="Quecine M.C."/>
            <person name="Pachon D.M.R."/>
            <person name="Bonatelli M.L."/>
            <person name="Correr F.H."/>
            <person name="Franceschini L.M."/>
            <person name="Leite T.F."/>
            <person name="Margarido G.R.A."/>
            <person name="Almeida C.A."/>
            <person name="Ferrarezi J.A."/>
            <person name="Labate C.A."/>
        </authorList>
    </citation>
    <scope>NUCLEOTIDE SEQUENCE</scope>
    <source>
        <strain evidence="2">MF-1</strain>
    </source>
</reference>
<keyword evidence="3" id="KW-1185">Reference proteome</keyword>